<dbReference type="PANTHER" id="PTHR24067">
    <property type="entry name" value="UBIQUITIN-CONJUGATING ENZYME E2"/>
    <property type="match status" value="1"/>
</dbReference>
<feature type="domain" description="UBC core" evidence="1">
    <location>
        <begin position="51"/>
        <end position="203"/>
    </location>
</feature>
<gene>
    <name evidence="2" type="primary">UBE2W</name>
    <name evidence="3" type="ORF">FOL46_008689</name>
    <name evidence="2" type="ORF">FOZ61_009566</name>
</gene>
<evidence type="ECO:0000313" key="5">
    <source>
        <dbReference type="Proteomes" id="UP000572268"/>
    </source>
</evidence>
<dbReference type="PROSITE" id="PS50127">
    <property type="entry name" value="UBC_2"/>
    <property type="match status" value="1"/>
</dbReference>
<dbReference type="InterPro" id="IPR000608">
    <property type="entry name" value="UBC"/>
</dbReference>
<dbReference type="OrthoDB" id="406833at2759"/>
<proteinExistence type="predicted"/>
<dbReference type="SMART" id="SM00212">
    <property type="entry name" value="UBCc"/>
    <property type="match status" value="1"/>
</dbReference>
<dbReference type="InterPro" id="IPR050113">
    <property type="entry name" value="Ub_conjugating_enzyme"/>
</dbReference>
<dbReference type="AlphaFoldDB" id="A0A7J6KZ14"/>
<dbReference type="EMBL" id="JABANN010000710">
    <property type="protein sequence ID" value="KAF4654551.1"/>
    <property type="molecule type" value="Genomic_DNA"/>
</dbReference>
<reference evidence="4 5" key="1">
    <citation type="submission" date="2020-04" db="EMBL/GenBank/DDBJ databases">
        <title>Perkinsus olseni comparative genomics.</title>
        <authorList>
            <person name="Bogema D.R."/>
        </authorList>
    </citation>
    <scope>NUCLEOTIDE SEQUENCE [LARGE SCALE GENOMIC DNA]</scope>
    <source>
        <strain evidence="2">ATCC PRA-179</strain>
        <strain evidence="3">ATCC PRA-31</strain>
    </source>
</reference>
<dbReference type="Proteomes" id="UP000570595">
    <property type="component" value="Unassembled WGS sequence"/>
</dbReference>
<name>A0A7J6KZ14_PEROL</name>
<dbReference type="Pfam" id="PF00179">
    <property type="entry name" value="UQ_con"/>
    <property type="match status" value="1"/>
</dbReference>
<comment type="caution">
    <text evidence="2">The sequence shown here is derived from an EMBL/GenBank/DDBJ whole genome shotgun (WGS) entry which is preliminary data.</text>
</comment>
<dbReference type="Proteomes" id="UP000572268">
    <property type="component" value="Unassembled WGS sequence"/>
</dbReference>
<evidence type="ECO:0000259" key="1">
    <source>
        <dbReference type="PROSITE" id="PS50127"/>
    </source>
</evidence>
<sequence>MALPFVRRLEREIDEINDRGAADGESGEPCAIGYTDGRPVMSSSALYLALVMSLYLDPSISEWPSSSSSESSGASSGSRHSKNVAVVGLTMYGAKGSLYEGESFKLRFKFSSDYPFDSPEVVFVPPAVPIHPHIYSNGHICLSILYEQWSPVLTIHKVCLSLLSMLSSARVKERPLDNDQYMRFYGHVTSPKQVRFVFEDDKV</sequence>
<evidence type="ECO:0000313" key="3">
    <source>
        <dbReference type="EMBL" id="KAF4654551.1"/>
    </source>
</evidence>
<protein>
    <submittedName>
        <fullName evidence="2">Ubiquitin-conjugating enzyme E2 W</fullName>
    </submittedName>
</protein>
<dbReference type="EMBL" id="JABAHT010000704">
    <property type="protein sequence ID" value="KAF4652605.1"/>
    <property type="molecule type" value="Genomic_DNA"/>
</dbReference>
<dbReference type="CDD" id="cd23808">
    <property type="entry name" value="UBCc_UBE2W"/>
    <property type="match status" value="1"/>
</dbReference>
<dbReference type="Gene3D" id="3.10.110.10">
    <property type="entry name" value="Ubiquitin Conjugating Enzyme"/>
    <property type="match status" value="1"/>
</dbReference>
<evidence type="ECO:0000313" key="4">
    <source>
        <dbReference type="Proteomes" id="UP000570595"/>
    </source>
</evidence>
<dbReference type="InterPro" id="IPR016135">
    <property type="entry name" value="UBQ-conjugating_enzyme/RWD"/>
</dbReference>
<dbReference type="SUPFAM" id="SSF54495">
    <property type="entry name" value="UBC-like"/>
    <property type="match status" value="1"/>
</dbReference>
<evidence type="ECO:0000313" key="2">
    <source>
        <dbReference type="EMBL" id="KAF4652605.1"/>
    </source>
</evidence>
<accession>A0A7J6KZ14</accession>
<organism evidence="2 4">
    <name type="scientific">Perkinsus olseni</name>
    <name type="common">Perkinsus atlanticus</name>
    <dbReference type="NCBI Taxonomy" id="32597"/>
    <lineage>
        <taxon>Eukaryota</taxon>
        <taxon>Sar</taxon>
        <taxon>Alveolata</taxon>
        <taxon>Perkinsozoa</taxon>
        <taxon>Perkinsea</taxon>
        <taxon>Perkinsida</taxon>
        <taxon>Perkinsidae</taxon>
        <taxon>Perkinsus</taxon>
    </lineage>
</organism>